<dbReference type="EMBL" id="JAEMNV010000005">
    <property type="protein sequence ID" value="MBJ8340503.1"/>
    <property type="molecule type" value="Genomic_DNA"/>
</dbReference>
<comment type="similarity">
    <text evidence="8">Belongs to the peptidase S26 family.</text>
</comment>
<evidence type="ECO:0000256" key="6">
    <source>
        <dbReference type="PIRSR" id="PIRSR600223-1"/>
    </source>
</evidence>
<proteinExistence type="inferred from homology"/>
<dbReference type="InterPro" id="IPR036286">
    <property type="entry name" value="LexA/Signal_pep-like_sf"/>
</dbReference>
<dbReference type="PANTHER" id="PTHR43390">
    <property type="entry name" value="SIGNAL PEPTIDASE I"/>
    <property type="match status" value="1"/>
</dbReference>
<dbReference type="AlphaFoldDB" id="A0A934U567"/>
<dbReference type="NCBIfam" id="TIGR02227">
    <property type="entry name" value="sigpep_I_bact"/>
    <property type="match status" value="1"/>
</dbReference>
<dbReference type="InterPro" id="IPR019756">
    <property type="entry name" value="Pept_S26A_signal_pept_1_Ser-AS"/>
</dbReference>
<dbReference type="SUPFAM" id="SSF51306">
    <property type="entry name" value="LexA/Signal peptidase"/>
    <property type="match status" value="1"/>
</dbReference>
<evidence type="ECO:0000313" key="11">
    <source>
        <dbReference type="Proteomes" id="UP000655868"/>
    </source>
</evidence>
<dbReference type="Pfam" id="PF10502">
    <property type="entry name" value="Peptidase_S26"/>
    <property type="match status" value="1"/>
</dbReference>
<evidence type="ECO:0000256" key="5">
    <source>
        <dbReference type="ARBA" id="ARBA00022801"/>
    </source>
</evidence>
<dbReference type="PROSITE" id="PS00760">
    <property type="entry name" value="SPASE_I_2"/>
    <property type="match status" value="1"/>
</dbReference>
<dbReference type="EC" id="3.4.21.89" evidence="3 7"/>
<dbReference type="RefSeq" id="WP_199705392.1">
    <property type="nucleotide sequence ID" value="NZ_JAEMNV010000005.1"/>
</dbReference>
<reference evidence="10" key="1">
    <citation type="submission" date="2020-12" db="EMBL/GenBank/DDBJ databases">
        <title>Antrihabitans popcorni sp. nov. and Antrihabitans auranticaus sp. nov., isolated from a larva cave.</title>
        <authorList>
            <person name="Lee S.D."/>
            <person name="Kim I.S."/>
        </authorList>
    </citation>
    <scope>NUCLEOTIDE SEQUENCE</scope>
    <source>
        <strain evidence="10">YC3-6</strain>
    </source>
</reference>
<dbReference type="InterPro" id="IPR019757">
    <property type="entry name" value="Pept_S26A_signal_pept_1_Lys-AS"/>
</dbReference>
<dbReference type="GO" id="GO:0006465">
    <property type="term" value="P:signal peptide processing"/>
    <property type="evidence" value="ECO:0007669"/>
    <property type="project" value="InterPro"/>
</dbReference>
<feature type="active site" evidence="6">
    <location>
        <position position="79"/>
    </location>
</feature>
<feature type="active site" evidence="6">
    <location>
        <position position="39"/>
    </location>
</feature>
<keyword evidence="11" id="KW-1185">Reference proteome</keyword>
<comment type="catalytic activity">
    <reaction evidence="1 7">
        <text>Cleavage of hydrophobic, N-terminal signal or leader sequences from secreted and periplasmic proteins.</text>
        <dbReference type="EC" id="3.4.21.89"/>
    </reaction>
</comment>
<dbReference type="Proteomes" id="UP000655868">
    <property type="component" value="Unassembled WGS sequence"/>
</dbReference>
<keyword evidence="4 7" id="KW-0645">Protease</keyword>
<dbReference type="CDD" id="cd06462">
    <property type="entry name" value="Peptidase_S24_S26"/>
    <property type="match status" value="1"/>
</dbReference>
<comment type="caution">
    <text evidence="10">The sequence shown here is derived from an EMBL/GenBank/DDBJ whole genome shotgun (WGS) entry which is preliminary data.</text>
</comment>
<evidence type="ECO:0000313" key="10">
    <source>
        <dbReference type="EMBL" id="MBJ8340503.1"/>
    </source>
</evidence>
<feature type="domain" description="Peptidase S26" evidence="9">
    <location>
        <begin position="11"/>
        <end position="183"/>
    </location>
</feature>
<dbReference type="InterPro" id="IPR019533">
    <property type="entry name" value="Peptidase_S26"/>
</dbReference>
<organism evidence="10 11">
    <name type="scientific">Antrihabitans stalagmiti</name>
    <dbReference type="NCBI Taxonomy" id="2799499"/>
    <lineage>
        <taxon>Bacteria</taxon>
        <taxon>Bacillati</taxon>
        <taxon>Actinomycetota</taxon>
        <taxon>Actinomycetes</taxon>
        <taxon>Mycobacteriales</taxon>
        <taxon>Nocardiaceae</taxon>
        <taxon>Antrihabitans</taxon>
    </lineage>
</organism>
<dbReference type="GO" id="GO:0009003">
    <property type="term" value="F:signal peptidase activity"/>
    <property type="evidence" value="ECO:0007669"/>
    <property type="project" value="UniProtKB-EC"/>
</dbReference>
<evidence type="ECO:0000256" key="2">
    <source>
        <dbReference type="ARBA" id="ARBA00004401"/>
    </source>
</evidence>
<evidence type="ECO:0000256" key="7">
    <source>
        <dbReference type="RuleBase" id="RU003993"/>
    </source>
</evidence>
<comment type="subcellular location">
    <subcellularLocation>
        <location evidence="2">Cell membrane</location>
        <topology evidence="2">Single-pass type II membrane protein</topology>
    </subcellularLocation>
    <subcellularLocation>
        <location evidence="8">Membrane</location>
        <topology evidence="8">Single-pass type II membrane protein</topology>
    </subcellularLocation>
</comment>
<evidence type="ECO:0000256" key="3">
    <source>
        <dbReference type="ARBA" id="ARBA00013208"/>
    </source>
</evidence>
<accession>A0A934U567</accession>
<dbReference type="GO" id="GO:0005886">
    <property type="term" value="C:plasma membrane"/>
    <property type="evidence" value="ECO:0007669"/>
    <property type="project" value="UniProtKB-SubCell"/>
</dbReference>
<dbReference type="PROSITE" id="PS00501">
    <property type="entry name" value="SPASE_I_1"/>
    <property type="match status" value="1"/>
</dbReference>
<dbReference type="PRINTS" id="PR00727">
    <property type="entry name" value="LEADERPTASE"/>
</dbReference>
<dbReference type="PANTHER" id="PTHR43390:SF8">
    <property type="entry name" value="SIGNAL PEPTIDASE I"/>
    <property type="match status" value="1"/>
</dbReference>
<evidence type="ECO:0000256" key="4">
    <source>
        <dbReference type="ARBA" id="ARBA00022670"/>
    </source>
</evidence>
<dbReference type="Gene3D" id="2.10.109.10">
    <property type="entry name" value="Umud Fragment, subunit A"/>
    <property type="match status" value="1"/>
</dbReference>
<evidence type="ECO:0000259" key="9">
    <source>
        <dbReference type="Pfam" id="PF10502"/>
    </source>
</evidence>
<sequence length="202" mass="21136">MPAHTGLRRLLIAIGAVVAAALALVAGSILVSVPVSGVSMTPTLSDGDRIVVDPWSDPEIDRFDIVVAKFSTNGAQVVKRVIGLPGDRVKIEKVGIRTGIVSVQPGGMGPWQIVDNPAWNARWGPTASNCCTAAGKMTNVVTPQLVPDGMLFLIGDNFAASDDSRGHGWAPVELVRNTAAWRVYPIGAIGRIPAGVTLRPAT</sequence>
<keyword evidence="5 7" id="KW-0378">Hydrolase</keyword>
<evidence type="ECO:0000256" key="1">
    <source>
        <dbReference type="ARBA" id="ARBA00000677"/>
    </source>
</evidence>
<name>A0A934U567_9NOCA</name>
<dbReference type="InterPro" id="IPR000223">
    <property type="entry name" value="Pept_S26A_signal_pept_1"/>
</dbReference>
<protein>
    <recommendedName>
        <fullName evidence="3 7">Signal peptidase I</fullName>
        <ecNumber evidence="3 7">3.4.21.89</ecNumber>
    </recommendedName>
</protein>
<gene>
    <name evidence="10" type="primary">lepB</name>
    <name evidence="10" type="ORF">JGU71_16555</name>
</gene>
<dbReference type="GO" id="GO:0004252">
    <property type="term" value="F:serine-type endopeptidase activity"/>
    <property type="evidence" value="ECO:0007669"/>
    <property type="project" value="InterPro"/>
</dbReference>
<evidence type="ECO:0000256" key="8">
    <source>
        <dbReference type="RuleBase" id="RU362042"/>
    </source>
</evidence>